<keyword evidence="4" id="KW-1003">Cell membrane</keyword>
<dbReference type="InterPro" id="IPR003593">
    <property type="entry name" value="AAA+_ATPase"/>
</dbReference>
<evidence type="ECO:0000256" key="5">
    <source>
        <dbReference type="ARBA" id="ARBA00022741"/>
    </source>
</evidence>
<keyword evidence="7" id="KW-0029">Amino-acid transport</keyword>
<dbReference type="GO" id="GO:0005524">
    <property type="term" value="F:ATP binding"/>
    <property type="evidence" value="ECO:0007669"/>
    <property type="project" value="UniProtKB-KW"/>
</dbReference>
<evidence type="ECO:0000256" key="8">
    <source>
        <dbReference type="ARBA" id="ARBA00023136"/>
    </source>
</evidence>
<dbReference type="PROSITE" id="PS50893">
    <property type="entry name" value="ABC_TRANSPORTER_2"/>
    <property type="match status" value="1"/>
</dbReference>
<name>A0ABT9YAH0_9FIRM</name>
<dbReference type="InterPro" id="IPR027417">
    <property type="entry name" value="P-loop_NTPase"/>
</dbReference>
<dbReference type="InterPro" id="IPR017871">
    <property type="entry name" value="ABC_transporter-like_CS"/>
</dbReference>
<dbReference type="CDD" id="cd03262">
    <property type="entry name" value="ABC_HisP_GlnQ"/>
    <property type="match status" value="1"/>
</dbReference>
<dbReference type="PANTHER" id="PTHR43166:SF9">
    <property type="entry name" value="GLUTAMATE_ASPARTATE IMPORT ATP-BINDING PROTEIN GLTL"/>
    <property type="match status" value="1"/>
</dbReference>
<dbReference type="Gene3D" id="3.40.50.300">
    <property type="entry name" value="P-loop containing nucleotide triphosphate hydrolases"/>
    <property type="match status" value="1"/>
</dbReference>
<evidence type="ECO:0000256" key="1">
    <source>
        <dbReference type="ARBA" id="ARBA00004202"/>
    </source>
</evidence>
<dbReference type="InterPro" id="IPR030679">
    <property type="entry name" value="ABC_ATPase_HisP-typ"/>
</dbReference>
<dbReference type="InterPro" id="IPR050086">
    <property type="entry name" value="MetN_ABC_transporter-like"/>
</dbReference>
<evidence type="ECO:0000313" key="11">
    <source>
        <dbReference type="Proteomes" id="UP001239167"/>
    </source>
</evidence>
<evidence type="ECO:0000313" key="10">
    <source>
        <dbReference type="EMBL" id="MDQ0204812.1"/>
    </source>
</evidence>
<reference evidence="10 11" key="1">
    <citation type="submission" date="2023-07" db="EMBL/GenBank/DDBJ databases">
        <title>Genomic Encyclopedia of Type Strains, Phase IV (KMG-IV): sequencing the most valuable type-strain genomes for metagenomic binning, comparative biology and taxonomic classification.</title>
        <authorList>
            <person name="Goeker M."/>
        </authorList>
    </citation>
    <scope>NUCLEOTIDE SEQUENCE [LARGE SCALE GENOMIC DNA]</scope>
    <source>
        <strain evidence="10 11">DSM 16980</strain>
    </source>
</reference>
<dbReference type="RefSeq" id="WP_196605138.1">
    <property type="nucleotide sequence ID" value="NZ_CP116940.1"/>
</dbReference>
<feature type="domain" description="ABC transporter" evidence="9">
    <location>
        <begin position="2"/>
        <end position="236"/>
    </location>
</feature>
<dbReference type="EMBL" id="JAUSUE010000022">
    <property type="protein sequence ID" value="MDQ0204812.1"/>
    <property type="molecule type" value="Genomic_DNA"/>
</dbReference>
<keyword evidence="6 10" id="KW-0067">ATP-binding</keyword>
<keyword evidence="5" id="KW-0547">Nucleotide-binding</keyword>
<dbReference type="SUPFAM" id="SSF52540">
    <property type="entry name" value="P-loop containing nucleoside triphosphate hydrolases"/>
    <property type="match status" value="1"/>
</dbReference>
<dbReference type="Pfam" id="PF00005">
    <property type="entry name" value="ABC_tran"/>
    <property type="match status" value="1"/>
</dbReference>
<dbReference type="PIRSF" id="PIRSF039085">
    <property type="entry name" value="ABC_ATPase_HisP"/>
    <property type="match status" value="1"/>
</dbReference>
<evidence type="ECO:0000256" key="6">
    <source>
        <dbReference type="ARBA" id="ARBA00022840"/>
    </source>
</evidence>
<protein>
    <submittedName>
        <fullName evidence="10">Polar amino acid transport system ATP-binding protein</fullName>
    </submittedName>
</protein>
<sequence>MIKIEDLKKSFDENVILKGISLTVKAQEVVVLIGPSGAGKSTFLRCLNKLETINSGHVYINAQDITDPKVDINKIRQKIGMVFQDFNLFPHMTVLENIMISPIKVKKESRDTAYETASQLLTKVGLANKADAYPDDLSGGQKQRIAIARALAMKPDIMLFDEPTSALDPEMVGEVLTVMQNLAKEGMTMVVVTHEMGFAREVGSRIIFMDRGYIVEENSPQELFSHPQKERTKAFLSKILSSQNNKLPL</sequence>
<comment type="similarity">
    <text evidence="2">Belongs to the ABC transporter superfamily.</text>
</comment>
<evidence type="ECO:0000256" key="4">
    <source>
        <dbReference type="ARBA" id="ARBA00022475"/>
    </source>
</evidence>
<evidence type="ECO:0000256" key="7">
    <source>
        <dbReference type="ARBA" id="ARBA00022970"/>
    </source>
</evidence>
<keyword evidence="8" id="KW-0472">Membrane</keyword>
<proteinExistence type="inferred from homology"/>
<dbReference type="SMART" id="SM00382">
    <property type="entry name" value="AAA"/>
    <property type="match status" value="1"/>
</dbReference>
<evidence type="ECO:0000259" key="9">
    <source>
        <dbReference type="PROSITE" id="PS50893"/>
    </source>
</evidence>
<comment type="subcellular location">
    <subcellularLocation>
        <location evidence="1">Cell membrane</location>
        <topology evidence="1">Peripheral membrane protein</topology>
    </subcellularLocation>
</comment>
<evidence type="ECO:0000256" key="2">
    <source>
        <dbReference type="ARBA" id="ARBA00005417"/>
    </source>
</evidence>
<evidence type="ECO:0000256" key="3">
    <source>
        <dbReference type="ARBA" id="ARBA00022448"/>
    </source>
</evidence>
<comment type="caution">
    <text evidence="10">The sequence shown here is derived from an EMBL/GenBank/DDBJ whole genome shotgun (WGS) entry which is preliminary data.</text>
</comment>
<keyword evidence="3" id="KW-0813">Transport</keyword>
<dbReference type="InterPro" id="IPR003439">
    <property type="entry name" value="ABC_transporter-like_ATP-bd"/>
</dbReference>
<organism evidence="10 11">
    <name type="scientific">Pectinatus haikarae</name>
    <dbReference type="NCBI Taxonomy" id="349096"/>
    <lineage>
        <taxon>Bacteria</taxon>
        <taxon>Bacillati</taxon>
        <taxon>Bacillota</taxon>
        <taxon>Negativicutes</taxon>
        <taxon>Selenomonadales</taxon>
        <taxon>Selenomonadaceae</taxon>
        <taxon>Pectinatus</taxon>
    </lineage>
</organism>
<accession>A0ABT9YAH0</accession>
<dbReference type="Proteomes" id="UP001239167">
    <property type="component" value="Unassembled WGS sequence"/>
</dbReference>
<dbReference type="PROSITE" id="PS00211">
    <property type="entry name" value="ABC_TRANSPORTER_1"/>
    <property type="match status" value="1"/>
</dbReference>
<dbReference type="PANTHER" id="PTHR43166">
    <property type="entry name" value="AMINO ACID IMPORT ATP-BINDING PROTEIN"/>
    <property type="match status" value="1"/>
</dbReference>
<keyword evidence="11" id="KW-1185">Reference proteome</keyword>
<gene>
    <name evidence="10" type="ORF">J2S01_002546</name>
</gene>